<reference evidence="11" key="1">
    <citation type="submission" date="2020-10" db="EMBL/GenBank/DDBJ databases">
        <authorList>
            <person name="Han B."/>
            <person name="Lu T."/>
            <person name="Zhao Q."/>
            <person name="Huang X."/>
            <person name="Zhao Y."/>
        </authorList>
    </citation>
    <scope>NUCLEOTIDE SEQUENCE</scope>
</reference>
<comment type="caution">
    <text evidence="11">The sequence shown here is derived from an EMBL/GenBank/DDBJ whole genome shotgun (WGS) entry which is preliminary data.</text>
</comment>
<proteinExistence type="predicted"/>
<accession>A0A811QD12</accession>
<protein>
    <recommendedName>
        <fullName evidence="10">Protein kinase domain-containing protein</fullName>
    </recommendedName>
</protein>
<dbReference type="EMBL" id="CAJGYO010000009">
    <property type="protein sequence ID" value="CAD6253888.1"/>
    <property type="molecule type" value="Genomic_DNA"/>
</dbReference>
<keyword evidence="3" id="KW-0812">Transmembrane</keyword>
<keyword evidence="4" id="KW-0732">Signal</keyword>
<keyword evidence="12" id="KW-1185">Reference proteome</keyword>
<dbReference type="InterPro" id="IPR052422">
    <property type="entry name" value="Auxin_Ser/Thr_Kinase"/>
</dbReference>
<evidence type="ECO:0000313" key="11">
    <source>
        <dbReference type="EMBL" id="CAD6253888.1"/>
    </source>
</evidence>
<evidence type="ECO:0000256" key="6">
    <source>
        <dbReference type="ARBA" id="ARBA00022989"/>
    </source>
</evidence>
<dbReference type="AlphaFoldDB" id="A0A811QD12"/>
<evidence type="ECO:0000256" key="2">
    <source>
        <dbReference type="ARBA" id="ARBA00022614"/>
    </source>
</evidence>
<feature type="domain" description="Protein kinase" evidence="10">
    <location>
        <begin position="1"/>
        <end position="216"/>
    </location>
</feature>
<dbReference type="GO" id="GO:0004672">
    <property type="term" value="F:protein kinase activity"/>
    <property type="evidence" value="ECO:0007669"/>
    <property type="project" value="InterPro"/>
</dbReference>
<dbReference type="InterPro" id="IPR001245">
    <property type="entry name" value="Ser-Thr/Tyr_kinase_cat_dom"/>
</dbReference>
<evidence type="ECO:0000259" key="10">
    <source>
        <dbReference type="PROSITE" id="PS50011"/>
    </source>
</evidence>
<evidence type="ECO:0000256" key="4">
    <source>
        <dbReference type="ARBA" id="ARBA00022729"/>
    </source>
</evidence>
<dbReference type="InterPro" id="IPR000719">
    <property type="entry name" value="Prot_kinase_dom"/>
</dbReference>
<dbReference type="PANTHER" id="PTHR47986">
    <property type="entry name" value="OSJNBA0070M12.3 PROTEIN"/>
    <property type="match status" value="1"/>
</dbReference>
<dbReference type="OrthoDB" id="1607253at2759"/>
<dbReference type="Gene3D" id="1.10.510.10">
    <property type="entry name" value="Transferase(Phosphotransferase) domain 1"/>
    <property type="match status" value="1"/>
</dbReference>
<comment type="subcellular location">
    <subcellularLocation>
        <location evidence="1">Membrane</location>
        <topology evidence="1">Single-pass membrane protein</topology>
    </subcellularLocation>
</comment>
<evidence type="ECO:0000256" key="7">
    <source>
        <dbReference type="ARBA" id="ARBA00023136"/>
    </source>
</evidence>
<evidence type="ECO:0000313" key="12">
    <source>
        <dbReference type="Proteomes" id="UP000604825"/>
    </source>
</evidence>
<keyword evidence="5" id="KW-0677">Repeat</keyword>
<organism evidence="11 12">
    <name type="scientific">Miscanthus lutarioriparius</name>
    <dbReference type="NCBI Taxonomy" id="422564"/>
    <lineage>
        <taxon>Eukaryota</taxon>
        <taxon>Viridiplantae</taxon>
        <taxon>Streptophyta</taxon>
        <taxon>Embryophyta</taxon>
        <taxon>Tracheophyta</taxon>
        <taxon>Spermatophyta</taxon>
        <taxon>Magnoliopsida</taxon>
        <taxon>Liliopsida</taxon>
        <taxon>Poales</taxon>
        <taxon>Poaceae</taxon>
        <taxon>PACMAD clade</taxon>
        <taxon>Panicoideae</taxon>
        <taxon>Andropogonodae</taxon>
        <taxon>Andropogoneae</taxon>
        <taxon>Saccharinae</taxon>
        <taxon>Miscanthus</taxon>
    </lineage>
</organism>
<name>A0A811QD12_9POAL</name>
<dbReference type="GO" id="GO:0005524">
    <property type="term" value="F:ATP binding"/>
    <property type="evidence" value="ECO:0007669"/>
    <property type="project" value="InterPro"/>
</dbReference>
<keyword evidence="9" id="KW-0325">Glycoprotein</keyword>
<dbReference type="PROSITE" id="PS50011">
    <property type="entry name" value="PROTEIN_KINASE_DOM"/>
    <property type="match status" value="1"/>
</dbReference>
<keyword evidence="6" id="KW-1133">Transmembrane helix</keyword>
<dbReference type="GO" id="GO:0016020">
    <property type="term" value="C:membrane"/>
    <property type="evidence" value="ECO:0007669"/>
    <property type="project" value="UniProtKB-SubCell"/>
</dbReference>
<evidence type="ECO:0000256" key="9">
    <source>
        <dbReference type="ARBA" id="ARBA00023180"/>
    </source>
</evidence>
<evidence type="ECO:0000256" key="3">
    <source>
        <dbReference type="ARBA" id="ARBA00022692"/>
    </source>
</evidence>
<evidence type="ECO:0000256" key="1">
    <source>
        <dbReference type="ARBA" id="ARBA00004167"/>
    </source>
</evidence>
<dbReference type="Proteomes" id="UP000604825">
    <property type="component" value="Unassembled WGS sequence"/>
</dbReference>
<keyword evidence="7" id="KW-0472">Membrane</keyword>
<evidence type="ECO:0000256" key="5">
    <source>
        <dbReference type="ARBA" id="ARBA00022737"/>
    </source>
</evidence>
<dbReference type="Pfam" id="PF07714">
    <property type="entry name" value="PK_Tyr_Ser-Thr"/>
    <property type="match status" value="1"/>
</dbReference>
<evidence type="ECO:0000256" key="8">
    <source>
        <dbReference type="ARBA" id="ARBA00023170"/>
    </source>
</evidence>
<dbReference type="SUPFAM" id="SSF56112">
    <property type="entry name" value="Protein kinase-like (PK-like)"/>
    <property type="match status" value="1"/>
</dbReference>
<keyword evidence="8" id="KW-0675">Receptor</keyword>
<dbReference type="PANTHER" id="PTHR47986:SF34">
    <property type="entry name" value="RECEPTOR-LIKE KINASE TMK2"/>
    <property type="match status" value="1"/>
</dbReference>
<keyword evidence="2" id="KW-0433">Leucine-rich repeat</keyword>
<dbReference type="InterPro" id="IPR011009">
    <property type="entry name" value="Kinase-like_dom_sf"/>
</dbReference>
<sequence length="267" mass="28287">MTAKVGAGVMACASRAVGESASGEDTVAAGTAFWDFAGGEGGDAHRGGGAADASGVGGAGIAAEDAEGTGIRVGVEDAAGVVAAWAFAGGVIIVGLGVGDTGDTSGPETMPNASTGKVTTKVDVYAYGVILMEMITGRKVLDDSLPEDETHLVTIFRKNMLDKEKFRKFLDHTLELNAESWNSLLEVADLARHCTAREPYQRPDMCHCVNRLSSLVDQWKPTNIVDDDEGGTSEMGLHQQLERWRCDDFTISDSDSFSTYNTSRKYH</sequence>
<gene>
    <name evidence="11" type="ORF">NCGR_LOCUS37505</name>
</gene>